<organism evidence="2 3">
    <name type="scientific">Methylocella tundrae</name>
    <dbReference type="NCBI Taxonomy" id="227605"/>
    <lineage>
        <taxon>Bacteria</taxon>
        <taxon>Pseudomonadati</taxon>
        <taxon>Pseudomonadota</taxon>
        <taxon>Alphaproteobacteria</taxon>
        <taxon>Hyphomicrobiales</taxon>
        <taxon>Beijerinckiaceae</taxon>
        <taxon>Methylocella</taxon>
    </lineage>
</organism>
<feature type="region of interest" description="Disordered" evidence="1">
    <location>
        <begin position="67"/>
        <end position="97"/>
    </location>
</feature>
<dbReference type="Proteomes" id="UP000485880">
    <property type="component" value="Unassembled WGS sequence"/>
</dbReference>
<dbReference type="EMBL" id="CABFMQ020000075">
    <property type="protein sequence ID" value="VTZ49698.1"/>
    <property type="molecule type" value="Genomic_DNA"/>
</dbReference>
<keyword evidence="3" id="KW-1185">Reference proteome</keyword>
<evidence type="ECO:0000313" key="2">
    <source>
        <dbReference type="EMBL" id="VTZ49698.1"/>
    </source>
</evidence>
<evidence type="ECO:0000313" key="3">
    <source>
        <dbReference type="Proteomes" id="UP000485880"/>
    </source>
</evidence>
<comment type="caution">
    <text evidence="2">The sequence shown here is derived from an EMBL/GenBank/DDBJ whole genome shotgun (WGS) entry which is preliminary data.</text>
</comment>
<reference evidence="2 3" key="1">
    <citation type="submission" date="2019-05" db="EMBL/GenBank/DDBJ databases">
        <authorList>
            <person name="Farhan Ul Haque M."/>
        </authorList>
    </citation>
    <scope>NUCLEOTIDE SEQUENCE [LARGE SCALE GENOMIC DNA]</scope>
    <source>
        <strain evidence="2">2</strain>
    </source>
</reference>
<accession>A0A8B6M4D1</accession>
<dbReference type="AlphaFoldDB" id="A0A8B6M4D1"/>
<name>A0A8B6M4D1_METTU</name>
<gene>
    <name evidence="2" type="ORF">MPC4_190011</name>
</gene>
<evidence type="ECO:0000256" key="1">
    <source>
        <dbReference type="SAM" id="MobiDB-lite"/>
    </source>
</evidence>
<protein>
    <submittedName>
        <fullName evidence="2">Uncharacterized protein</fullName>
    </submittedName>
</protein>
<proteinExistence type="predicted"/>
<feature type="compositionally biased region" description="Basic and acidic residues" evidence="1">
    <location>
        <begin position="85"/>
        <end position="97"/>
    </location>
</feature>
<feature type="region of interest" description="Disordered" evidence="1">
    <location>
        <begin position="1"/>
        <end position="25"/>
    </location>
</feature>
<sequence>MRRRPGPALDASGDPSAIQGASGFYRRSARRRGRRVFNVRPAARHLDQIRHLAGDWPCDLFRLRALAQPPRPKPDGAKQGQQIKRAREGAEAPERGIRQNAGCSLGVRIALLWRAGEPAQPVQRALQDVSGRHLVDHLSAFGARGVLLDQRARHRGGRKAFVPIDERPRHEGAEAADKGARRLHARSFRSIHIQRQADDQRRDLEFVHELDQPGGVLREFGALDRLQRGCDAALDIGERKADGFRAEIDADETLTRAQARPEVDDIQNFRSHSAFPPFLPVMLASIEESMIEHPACIAWFSRKRAAFSKP</sequence>